<protein>
    <recommendedName>
        <fullName evidence="3 9">Diaminopimelate epimerase</fullName>
        <shortName evidence="9">DAP epimerase</shortName>
        <ecNumber evidence="3 9">5.1.1.7</ecNumber>
    </recommendedName>
    <alternativeName>
        <fullName evidence="9">PLP-independent amino acid racemase</fullName>
    </alternativeName>
</protein>
<gene>
    <name evidence="9" type="primary">dapF</name>
    <name evidence="11" type="ORF">JCM21531_3173</name>
</gene>
<feature type="active site" evidence="10">
    <location>
        <position position="71"/>
    </location>
</feature>
<dbReference type="EMBL" id="BAVR01000041">
    <property type="protein sequence ID" value="GAE89632.1"/>
    <property type="molecule type" value="Genomic_DNA"/>
</dbReference>
<dbReference type="UniPathway" id="UPA00034">
    <property type="reaction ID" value="UER00025"/>
</dbReference>
<evidence type="ECO:0000256" key="5">
    <source>
        <dbReference type="ARBA" id="ARBA00022605"/>
    </source>
</evidence>
<feature type="binding site" evidence="9">
    <location>
        <position position="62"/>
    </location>
    <ligand>
        <name>substrate</name>
    </ligand>
</feature>
<comment type="subunit">
    <text evidence="9">Homodimer.</text>
</comment>
<dbReference type="GO" id="GO:0005829">
    <property type="term" value="C:cytosol"/>
    <property type="evidence" value="ECO:0007669"/>
    <property type="project" value="TreeGrafter"/>
</dbReference>
<feature type="binding site" evidence="9">
    <location>
        <position position="160"/>
    </location>
    <ligand>
        <name>substrate</name>
    </ligand>
</feature>
<feature type="active site" description="Proton donor" evidence="9">
    <location>
        <position position="71"/>
    </location>
</feature>
<keyword evidence="5 9" id="KW-0028">Amino-acid biosynthesis</keyword>
<dbReference type="FunFam" id="3.10.310.10:FF:000001">
    <property type="entry name" value="Diaminopimelate epimerase"/>
    <property type="match status" value="1"/>
</dbReference>
<evidence type="ECO:0000256" key="10">
    <source>
        <dbReference type="PROSITE-ProRule" id="PRU10125"/>
    </source>
</evidence>
<sequence length="280" mass="31199">MKFTKMHGLGNDYIYVNCFEEIVENPSEVAKRVSDRHFGIGSDGLVLIMPSENADFRMRMFNSDGSEAEMCGNAIRCVGKYVYDNKMTNKNVVTIETLAGIKVLELFMQDNEVKLVKVDMGEPILKPENIPVSSGKEIFKSEPVEVDGREFRVTCVSMGNPHAVSYIDDVDVFPLEQIGPKMETHSLFPRKINAEFVEVIDRNTLKMRVWERGAGETLACGTGACAVLVASVLNGISERKATVKLLGGDLIVEWNEKDNHVYKTGPAVKIFEGEIDLNRV</sequence>
<keyword evidence="4 9" id="KW-0963">Cytoplasm</keyword>
<comment type="function">
    <text evidence="9">Catalyzes the stereoinversion of LL-2,6-diaminopimelate (L,L-DAP) to meso-diaminopimelate (meso-DAP), a precursor of L-lysine and an essential component of the bacterial peptidoglycan.</text>
</comment>
<feature type="binding site" evidence="9">
    <location>
        <position position="193"/>
    </location>
    <ligand>
        <name>substrate</name>
    </ligand>
</feature>
<evidence type="ECO:0000256" key="8">
    <source>
        <dbReference type="ARBA" id="ARBA00051712"/>
    </source>
</evidence>
<evidence type="ECO:0000256" key="6">
    <source>
        <dbReference type="ARBA" id="ARBA00023154"/>
    </source>
</evidence>
<dbReference type="PROSITE" id="PS01326">
    <property type="entry name" value="DAP_EPIMERASE"/>
    <property type="match status" value="1"/>
</dbReference>
<evidence type="ECO:0000313" key="12">
    <source>
        <dbReference type="Proteomes" id="UP000019109"/>
    </source>
</evidence>
<feature type="site" description="Could be important to modulate the pK values of the two catalytic cysteine residues" evidence="9">
    <location>
        <position position="162"/>
    </location>
</feature>
<comment type="subcellular location">
    <subcellularLocation>
        <location evidence="9">Cytoplasm</location>
    </subcellularLocation>
</comment>
<dbReference type="HAMAP" id="MF_00197">
    <property type="entry name" value="DAP_epimerase"/>
    <property type="match status" value="1"/>
</dbReference>
<dbReference type="PANTHER" id="PTHR31689">
    <property type="entry name" value="DIAMINOPIMELATE EPIMERASE, CHLOROPLASTIC"/>
    <property type="match status" value="1"/>
</dbReference>
<dbReference type="Pfam" id="PF01678">
    <property type="entry name" value="DAP_epimerase"/>
    <property type="match status" value="2"/>
</dbReference>
<dbReference type="GO" id="GO:0009089">
    <property type="term" value="P:lysine biosynthetic process via diaminopimelate"/>
    <property type="evidence" value="ECO:0007669"/>
    <property type="project" value="UniProtKB-UniRule"/>
</dbReference>
<organism evidence="11 12">
    <name type="scientific">Acetivibrio straminisolvens JCM 21531</name>
    <dbReference type="NCBI Taxonomy" id="1294263"/>
    <lineage>
        <taxon>Bacteria</taxon>
        <taxon>Bacillati</taxon>
        <taxon>Bacillota</taxon>
        <taxon>Clostridia</taxon>
        <taxon>Eubacteriales</taxon>
        <taxon>Oscillospiraceae</taxon>
        <taxon>Acetivibrio</taxon>
    </lineage>
</organism>
<feature type="binding site" evidence="9">
    <location>
        <position position="11"/>
    </location>
    <ligand>
        <name>substrate</name>
    </ligand>
</feature>
<feature type="site" description="Could be important to modulate the pK values of the two catalytic cysteine residues" evidence="9">
    <location>
        <position position="211"/>
    </location>
</feature>
<dbReference type="NCBIfam" id="TIGR00652">
    <property type="entry name" value="DapF"/>
    <property type="match status" value="1"/>
</dbReference>
<evidence type="ECO:0000256" key="3">
    <source>
        <dbReference type="ARBA" id="ARBA00013080"/>
    </source>
</evidence>
<comment type="pathway">
    <text evidence="1 9">Amino-acid biosynthesis; L-lysine biosynthesis via DAP pathway; DL-2,6-diaminopimelate from LL-2,6-diaminopimelate: step 1/1.</text>
</comment>
<feature type="binding site" evidence="9">
    <location>
        <begin position="211"/>
        <end position="212"/>
    </location>
    <ligand>
        <name>substrate</name>
    </ligand>
</feature>
<evidence type="ECO:0000256" key="1">
    <source>
        <dbReference type="ARBA" id="ARBA00005196"/>
    </source>
</evidence>
<dbReference type="RefSeq" id="WP_038290031.1">
    <property type="nucleotide sequence ID" value="NZ_BAVR01000041.1"/>
</dbReference>
<dbReference type="SUPFAM" id="SSF54506">
    <property type="entry name" value="Diaminopimelate epimerase-like"/>
    <property type="match status" value="1"/>
</dbReference>
<feature type="active site" description="Proton acceptor" evidence="9">
    <location>
        <position position="220"/>
    </location>
</feature>
<dbReference type="STRING" id="1294263.JCM21531_3173"/>
<dbReference type="AlphaFoldDB" id="W4V8V2"/>
<dbReference type="OrthoDB" id="9805408at2"/>
<evidence type="ECO:0000256" key="9">
    <source>
        <dbReference type="HAMAP-Rule" id="MF_00197"/>
    </source>
</evidence>
<feature type="binding site" evidence="9">
    <location>
        <begin position="72"/>
        <end position="73"/>
    </location>
    <ligand>
        <name>substrate</name>
    </ligand>
</feature>
<proteinExistence type="inferred from homology"/>
<dbReference type="EC" id="5.1.1.7" evidence="3 9"/>
<keyword evidence="6 9" id="KW-0457">Lysine biosynthesis</keyword>
<evidence type="ECO:0000256" key="4">
    <source>
        <dbReference type="ARBA" id="ARBA00022490"/>
    </source>
</evidence>
<name>W4V8V2_9FIRM</name>
<feature type="binding site" evidence="9">
    <location>
        <begin position="221"/>
        <end position="222"/>
    </location>
    <ligand>
        <name>substrate</name>
    </ligand>
</feature>
<dbReference type="GO" id="GO:0008837">
    <property type="term" value="F:diaminopimelate epimerase activity"/>
    <property type="evidence" value="ECO:0007669"/>
    <property type="project" value="UniProtKB-UniRule"/>
</dbReference>
<reference evidence="11" key="1">
    <citation type="journal article" date="2014" name="Genome Announc.">
        <title>Draft Genome Sequence of Clostridium straminisolvens Strain JCM 21531T, Isolated from a Cellulose-Degrading Bacterial Community.</title>
        <authorList>
            <person name="Yuki M."/>
            <person name="Oshima K."/>
            <person name="Suda W."/>
            <person name="Sakamoto M."/>
            <person name="Kitamura K."/>
            <person name="Iida T."/>
            <person name="Hattori M."/>
            <person name="Ohkuma M."/>
        </authorList>
    </citation>
    <scope>NUCLEOTIDE SEQUENCE [LARGE SCALE GENOMIC DNA]</scope>
    <source>
        <strain evidence="11">JCM 21531</strain>
    </source>
</reference>
<comment type="caution">
    <text evidence="11">The sequence shown here is derived from an EMBL/GenBank/DDBJ whole genome shotgun (WGS) entry which is preliminary data.</text>
</comment>
<comment type="catalytic activity">
    <reaction evidence="8 9">
        <text>(2S,6S)-2,6-diaminopimelate = meso-2,6-diaminopimelate</text>
        <dbReference type="Rhea" id="RHEA:15393"/>
        <dbReference type="ChEBI" id="CHEBI:57609"/>
        <dbReference type="ChEBI" id="CHEBI:57791"/>
        <dbReference type="EC" id="5.1.1.7"/>
    </reaction>
</comment>
<dbReference type="InterPro" id="IPR001653">
    <property type="entry name" value="DAP_epimerase_DapF"/>
</dbReference>
<dbReference type="Gene3D" id="3.10.310.10">
    <property type="entry name" value="Diaminopimelate Epimerase, Chain A, domain 1"/>
    <property type="match status" value="2"/>
</dbReference>
<comment type="similarity">
    <text evidence="2 9">Belongs to the diaminopimelate epimerase family.</text>
</comment>
<keyword evidence="7 9" id="KW-0413">Isomerase</keyword>
<dbReference type="PANTHER" id="PTHR31689:SF0">
    <property type="entry name" value="DIAMINOPIMELATE EPIMERASE"/>
    <property type="match status" value="1"/>
</dbReference>
<evidence type="ECO:0000256" key="7">
    <source>
        <dbReference type="ARBA" id="ARBA00023235"/>
    </source>
</evidence>
<comment type="caution">
    <text evidence="9">Lacks conserved residue(s) required for the propagation of feature annotation.</text>
</comment>
<dbReference type="Proteomes" id="UP000019109">
    <property type="component" value="Unassembled WGS sequence"/>
</dbReference>
<keyword evidence="12" id="KW-1185">Reference proteome</keyword>
<accession>W4V8V2</accession>
<dbReference type="InterPro" id="IPR018510">
    <property type="entry name" value="DAP_epimerase_AS"/>
</dbReference>
<evidence type="ECO:0000256" key="2">
    <source>
        <dbReference type="ARBA" id="ARBA00010219"/>
    </source>
</evidence>
<evidence type="ECO:0000313" key="11">
    <source>
        <dbReference type="EMBL" id="GAE89632.1"/>
    </source>
</evidence>